<evidence type="ECO:0000313" key="2">
    <source>
        <dbReference type="Proteomes" id="UP000053257"/>
    </source>
</evidence>
<dbReference type="STRING" id="745531.A0A0C3RZU5"/>
<keyword evidence="2" id="KW-1185">Reference proteome</keyword>
<reference evidence="1 2" key="1">
    <citation type="journal article" date="2014" name="PLoS Genet.">
        <title>Analysis of the Phlebiopsis gigantea genome, transcriptome and secretome provides insight into its pioneer colonization strategies of wood.</title>
        <authorList>
            <person name="Hori C."/>
            <person name="Ishida T."/>
            <person name="Igarashi K."/>
            <person name="Samejima M."/>
            <person name="Suzuki H."/>
            <person name="Master E."/>
            <person name="Ferreira P."/>
            <person name="Ruiz-Duenas F.J."/>
            <person name="Held B."/>
            <person name="Canessa P."/>
            <person name="Larrondo L.F."/>
            <person name="Schmoll M."/>
            <person name="Druzhinina I.S."/>
            <person name="Kubicek C.P."/>
            <person name="Gaskell J.A."/>
            <person name="Kersten P."/>
            <person name="St John F."/>
            <person name="Glasner J."/>
            <person name="Sabat G."/>
            <person name="Splinter BonDurant S."/>
            <person name="Syed K."/>
            <person name="Yadav J."/>
            <person name="Mgbeahuruike A.C."/>
            <person name="Kovalchuk A."/>
            <person name="Asiegbu F.O."/>
            <person name="Lackner G."/>
            <person name="Hoffmeister D."/>
            <person name="Rencoret J."/>
            <person name="Gutierrez A."/>
            <person name="Sun H."/>
            <person name="Lindquist E."/>
            <person name="Barry K."/>
            <person name="Riley R."/>
            <person name="Grigoriev I.V."/>
            <person name="Henrissat B."/>
            <person name="Kues U."/>
            <person name="Berka R.M."/>
            <person name="Martinez A.T."/>
            <person name="Covert S.F."/>
            <person name="Blanchette R.A."/>
            <person name="Cullen D."/>
        </authorList>
    </citation>
    <scope>NUCLEOTIDE SEQUENCE [LARGE SCALE GENOMIC DNA]</scope>
    <source>
        <strain evidence="1 2">11061_1 CR5-6</strain>
    </source>
</reference>
<dbReference type="OrthoDB" id="3239894at2759"/>
<proteinExistence type="predicted"/>
<protein>
    <submittedName>
        <fullName evidence="1">Uncharacterized protein</fullName>
    </submittedName>
</protein>
<dbReference type="AlphaFoldDB" id="A0A0C3RZU5"/>
<gene>
    <name evidence="1" type="ORF">PHLGIDRAFT_503171</name>
</gene>
<dbReference type="PANTHER" id="PTHR46579:SF2">
    <property type="entry name" value="C2H2-TYPE DOMAIN-CONTAINING PROTEIN"/>
    <property type="match status" value="1"/>
</dbReference>
<evidence type="ECO:0000313" key="1">
    <source>
        <dbReference type="EMBL" id="KIP02072.1"/>
    </source>
</evidence>
<organism evidence="1 2">
    <name type="scientific">Phlebiopsis gigantea (strain 11061_1 CR5-6)</name>
    <name type="common">White-rot fungus</name>
    <name type="synonym">Peniophora gigantea</name>
    <dbReference type="NCBI Taxonomy" id="745531"/>
    <lineage>
        <taxon>Eukaryota</taxon>
        <taxon>Fungi</taxon>
        <taxon>Dikarya</taxon>
        <taxon>Basidiomycota</taxon>
        <taxon>Agaricomycotina</taxon>
        <taxon>Agaricomycetes</taxon>
        <taxon>Polyporales</taxon>
        <taxon>Phanerochaetaceae</taxon>
        <taxon>Phlebiopsis</taxon>
    </lineage>
</organism>
<accession>A0A0C3RZU5</accession>
<sequence>MQDVKLWGSLPGSAKEGPFCDNTEARAAPSELRIGVTFEFDRFGFTRSSFVLSHSTGALLLSVTTLHNNLRCPEVLPARDGPEHLCKAQEYANLDTKQEHDMFFAEHSTRYFELSRLPYFDPVKMSIIDPMHNIILGVVKTQWYDTRIQTKTLHPETSALKTTCELNDIHEHLKAAAEEENTCKLKQWETNKARCVKRVAREKHLADGSIGKPAPKPAKPRIQQSDIGSLSAAFKILFTCSVNINKLPRAQELLENYLHGFLKILNYGPVYGFWMFIFKCLSKMLKSYKVNNHGGGKLEVTFFQEYQQEIRLRTMHAVSVKLAVRIGHLGSIKAL</sequence>
<dbReference type="HOGENOM" id="CLU_829264_0_0_1"/>
<dbReference type="Proteomes" id="UP000053257">
    <property type="component" value="Unassembled WGS sequence"/>
</dbReference>
<dbReference type="PANTHER" id="PTHR46579">
    <property type="entry name" value="F5/8 TYPE C DOMAIN-CONTAINING PROTEIN-RELATED"/>
    <property type="match status" value="1"/>
</dbReference>
<dbReference type="EMBL" id="KN840706">
    <property type="protein sequence ID" value="KIP02072.1"/>
    <property type="molecule type" value="Genomic_DNA"/>
</dbReference>
<name>A0A0C3RZU5_PHLG1</name>